<evidence type="ECO:0000313" key="3">
    <source>
        <dbReference type="Proteomes" id="UP000323876"/>
    </source>
</evidence>
<dbReference type="OrthoDB" id="9806380at2"/>
<dbReference type="InterPro" id="IPR011008">
    <property type="entry name" value="Dimeric_a/b-barrel"/>
</dbReference>
<evidence type="ECO:0000313" key="2">
    <source>
        <dbReference type="EMBL" id="KAA8890679.1"/>
    </source>
</evidence>
<dbReference type="PANTHER" id="PTHR41521">
    <property type="match status" value="1"/>
</dbReference>
<dbReference type="InterPro" id="IPR010753">
    <property type="entry name" value="DUF1330"/>
</dbReference>
<dbReference type="AlphaFoldDB" id="A0A5N0EPA9"/>
<gene>
    <name evidence="2" type="ORF">F3087_05345</name>
</gene>
<sequence length="98" mass="10564">MTAYVIVEAEILDAERAGEYTAVAVPSVLRYGGRYLVAGATPEAAAGSWPADAVTTVIEFPDMERLREWHSSAEYAVAKELREGAFTLRLLFAEGVAA</sequence>
<protein>
    <submittedName>
        <fullName evidence="2">DUF1330 domain-containing protein</fullName>
    </submittedName>
</protein>
<keyword evidence="3" id="KW-1185">Reference proteome</keyword>
<reference evidence="2 3" key="1">
    <citation type="submission" date="2019-09" db="EMBL/GenBank/DDBJ databases">
        <authorList>
            <person name="Wang X."/>
        </authorList>
    </citation>
    <scope>NUCLEOTIDE SEQUENCE [LARGE SCALE GENOMIC DNA]</scope>
    <source>
        <strain evidence="2 3">CICC 11023</strain>
    </source>
</reference>
<proteinExistence type="predicted"/>
<dbReference type="Gene3D" id="3.30.70.100">
    <property type="match status" value="1"/>
</dbReference>
<dbReference type="SUPFAM" id="SSF54909">
    <property type="entry name" value="Dimeric alpha+beta barrel"/>
    <property type="match status" value="1"/>
</dbReference>
<accession>A0A5N0EPA9</accession>
<comment type="caution">
    <text evidence="2">The sequence shown here is derived from an EMBL/GenBank/DDBJ whole genome shotgun (WGS) entry which is preliminary data.</text>
</comment>
<dbReference type="RefSeq" id="WP_150400585.1">
    <property type="nucleotide sequence ID" value="NZ_JBHJYQ010000003.1"/>
</dbReference>
<evidence type="ECO:0000259" key="1">
    <source>
        <dbReference type="Pfam" id="PF07045"/>
    </source>
</evidence>
<dbReference type="EMBL" id="VXLC01000001">
    <property type="protein sequence ID" value="KAA8890679.1"/>
    <property type="molecule type" value="Genomic_DNA"/>
</dbReference>
<dbReference type="Pfam" id="PF07045">
    <property type="entry name" value="DUF1330"/>
    <property type="match status" value="1"/>
</dbReference>
<name>A0A5N0EPA9_9NOCA</name>
<dbReference type="PANTHER" id="PTHR41521:SF4">
    <property type="entry name" value="BLR0684 PROTEIN"/>
    <property type="match status" value="1"/>
</dbReference>
<feature type="domain" description="DUF1330" evidence="1">
    <location>
        <begin position="2"/>
        <end position="96"/>
    </location>
</feature>
<dbReference type="Proteomes" id="UP000323876">
    <property type="component" value="Unassembled WGS sequence"/>
</dbReference>
<organism evidence="2 3">
    <name type="scientific">Nocardia colli</name>
    <dbReference type="NCBI Taxonomy" id="2545717"/>
    <lineage>
        <taxon>Bacteria</taxon>
        <taxon>Bacillati</taxon>
        <taxon>Actinomycetota</taxon>
        <taxon>Actinomycetes</taxon>
        <taxon>Mycobacteriales</taxon>
        <taxon>Nocardiaceae</taxon>
        <taxon>Nocardia</taxon>
    </lineage>
</organism>